<dbReference type="AlphaFoldDB" id="A0AAN7JS42"/>
<keyword evidence="2" id="KW-1185">Reference proteome</keyword>
<sequence>MNPENNSKEKKNDKLIFTSLEEMKNTLADHCSDSAHNGGSVGIGAGAAAETDNRRNTLDTLHRVGEAAVALALVVEGMDIQAAVGIPRTEVEELKGSPKADSGHVGTLWTTIIT</sequence>
<evidence type="ECO:0000313" key="2">
    <source>
        <dbReference type="Proteomes" id="UP001345219"/>
    </source>
</evidence>
<gene>
    <name evidence="1" type="ORF">SAY87_021537</name>
</gene>
<accession>A0AAN7JS42</accession>
<dbReference type="Proteomes" id="UP001345219">
    <property type="component" value="Chromosome 16"/>
</dbReference>
<evidence type="ECO:0000313" key="1">
    <source>
        <dbReference type="EMBL" id="KAK4752739.1"/>
    </source>
</evidence>
<comment type="caution">
    <text evidence="1">The sequence shown here is derived from an EMBL/GenBank/DDBJ whole genome shotgun (WGS) entry which is preliminary data.</text>
</comment>
<proteinExistence type="predicted"/>
<reference evidence="1 2" key="1">
    <citation type="journal article" date="2023" name="Hortic Res">
        <title>Pangenome of water caltrop reveals structural variations and asymmetric subgenome divergence after allopolyploidization.</title>
        <authorList>
            <person name="Zhang X."/>
            <person name="Chen Y."/>
            <person name="Wang L."/>
            <person name="Yuan Y."/>
            <person name="Fang M."/>
            <person name="Shi L."/>
            <person name="Lu R."/>
            <person name="Comes H.P."/>
            <person name="Ma Y."/>
            <person name="Chen Y."/>
            <person name="Huang G."/>
            <person name="Zhou Y."/>
            <person name="Zheng Z."/>
            <person name="Qiu Y."/>
        </authorList>
    </citation>
    <scope>NUCLEOTIDE SEQUENCE [LARGE SCALE GENOMIC DNA]</scope>
    <source>
        <tissue evidence="1">Roots</tissue>
    </source>
</reference>
<organism evidence="1 2">
    <name type="scientific">Trapa incisa</name>
    <dbReference type="NCBI Taxonomy" id="236973"/>
    <lineage>
        <taxon>Eukaryota</taxon>
        <taxon>Viridiplantae</taxon>
        <taxon>Streptophyta</taxon>
        <taxon>Embryophyta</taxon>
        <taxon>Tracheophyta</taxon>
        <taxon>Spermatophyta</taxon>
        <taxon>Magnoliopsida</taxon>
        <taxon>eudicotyledons</taxon>
        <taxon>Gunneridae</taxon>
        <taxon>Pentapetalae</taxon>
        <taxon>rosids</taxon>
        <taxon>malvids</taxon>
        <taxon>Myrtales</taxon>
        <taxon>Lythraceae</taxon>
        <taxon>Trapa</taxon>
    </lineage>
</organism>
<protein>
    <submittedName>
        <fullName evidence="1">Uncharacterized protein</fullName>
    </submittedName>
</protein>
<dbReference type="EMBL" id="JAXIOK010000016">
    <property type="protein sequence ID" value="KAK4752739.1"/>
    <property type="molecule type" value="Genomic_DNA"/>
</dbReference>
<name>A0AAN7JS42_9MYRT</name>